<dbReference type="AlphaFoldDB" id="A0A091AXW0"/>
<dbReference type="InterPro" id="IPR036249">
    <property type="entry name" value="Thioredoxin-like_sf"/>
</dbReference>
<dbReference type="STRING" id="1121015.GCA_000420545_00661"/>
<dbReference type="InterPro" id="IPR008554">
    <property type="entry name" value="Glutaredoxin-like"/>
</dbReference>
<name>A0A091AXW0_9GAMM</name>
<sequence>MRLTLFQRDHCHLCDLAYEVLVAAGVPDFDPVWIDGDAALEALYGMRIPVLRREDTAAELDWPFAADAVRQFLATS</sequence>
<protein>
    <recommendedName>
        <fullName evidence="3">Glutaredoxin</fullName>
    </recommendedName>
</protein>
<dbReference type="Proteomes" id="UP000029385">
    <property type="component" value="Unassembled WGS sequence"/>
</dbReference>
<comment type="caution">
    <text evidence="1">The sequence shown here is derived from an EMBL/GenBank/DDBJ whole genome shotgun (WGS) entry which is preliminary data.</text>
</comment>
<dbReference type="EMBL" id="AVCI01000005">
    <property type="protein sequence ID" value="KFN43449.1"/>
    <property type="molecule type" value="Genomic_DNA"/>
</dbReference>
<dbReference type="SUPFAM" id="SSF52833">
    <property type="entry name" value="Thioredoxin-like"/>
    <property type="match status" value="1"/>
</dbReference>
<evidence type="ECO:0008006" key="3">
    <source>
        <dbReference type="Google" id="ProtNLM"/>
    </source>
</evidence>
<evidence type="ECO:0000313" key="2">
    <source>
        <dbReference type="Proteomes" id="UP000029385"/>
    </source>
</evidence>
<dbReference type="Pfam" id="PF05768">
    <property type="entry name" value="Glrx-like"/>
    <property type="match status" value="1"/>
</dbReference>
<proteinExistence type="predicted"/>
<gene>
    <name evidence="1" type="ORF">N789_09240</name>
</gene>
<dbReference type="eggNOG" id="ENOG5033ARA">
    <property type="taxonomic scope" value="Bacteria"/>
</dbReference>
<dbReference type="Gene3D" id="3.40.30.10">
    <property type="entry name" value="Glutaredoxin"/>
    <property type="match status" value="1"/>
</dbReference>
<keyword evidence="2" id="KW-1185">Reference proteome</keyword>
<dbReference type="OrthoDB" id="8537427at2"/>
<evidence type="ECO:0000313" key="1">
    <source>
        <dbReference type="EMBL" id="KFN43449.1"/>
    </source>
</evidence>
<dbReference type="PATRIC" id="fig|1121015.4.peg.1337"/>
<accession>A0A091AXW0</accession>
<reference evidence="1 2" key="1">
    <citation type="submission" date="2013-09" db="EMBL/GenBank/DDBJ databases">
        <title>Genome sequencing of Arenimonas oryziterrae.</title>
        <authorList>
            <person name="Chen F."/>
            <person name="Wang G."/>
        </authorList>
    </citation>
    <scope>NUCLEOTIDE SEQUENCE [LARGE SCALE GENOMIC DNA]</scope>
    <source>
        <strain evidence="1 2">YC6267</strain>
    </source>
</reference>
<organism evidence="1 2">
    <name type="scientific">Arenimonas oryziterrae DSM 21050 = YC6267</name>
    <dbReference type="NCBI Taxonomy" id="1121015"/>
    <lineage>
        <taxon>Bacteria</taxon>
        <taxon>Pseudomonadati</taxon>
        <taxon>Pseudomonadota</taxon>
        <taxon>Gammaproteobacteria</taxon>
        <taxon>Lysobacterales</taxon>
        <taxon>Lysobacteraceae</taxon>
        <taxon>Arenimonas</taxon>
    </lineage>
</organism>
<dbReference type="RefSeq" id="WP_026802316.1">
    <property type="nucleotide sequence ID" value="NZ_ATVD01000001.1"/>
</dbReference>